<dbReference type="EMBL" id="WNYA01098262">
    <property type="protein sequence ID" value="KAG8534606.1"/>
    <property type="molecule type" value="Genomic_DNA"/>
</dbReference>
<name>A0AAV6YKS8_ENGPU</name>
<protein>
    <submittedName>
        <fullName evidence="1">Uncharacterized protein</fullName>
    </submittedName>
</protein>
<sequence>MFITYRDTSAIILWGAEAFIVRWEELLQPVSICRTSPSSSEPLHFSPAALTHLLHQILTDRRPFLHYHCCILSQCVGFVCPLSPND</sequence>
<organism evidence="1 2">
    <name type="scientific">Engystomops pustulosus</name>
    <name type="common">Tungara frog</name>
    <name type="synonym">Physalaemus pustulosus</name>
    <dbReference type="NCBI Taxonomy" id="76066"/>
    <lineage>
        <taxon>Eukaryota</taxon>
        <taxon>Metazoa</taxon>
        <taxon>Chordata</taxon>
        <taxon>Craniata</taxon>
        <taxon>Vertebrata</taxon>
        <taxon>Euteleostomi</taxon>
        <taxon>Amphibia</taxon>
        <taxon>Batrachia</taxon>
        <taxon>Anura</taxon>
        <taxon>Neobatrachia</taxon>
        <taxon>Hyloidea</taxon>
        <taxon>Leptodactylidae</taxon>
        <taxon>Leiuperinae</taxon>
        <taxon>Engystomops</taxon>
    </lineage>
</organism>
<comment type="caution">
    <text evidence="1">The sequence shown here is derived from an EMBL/GenBank/DDBJ whole genome shotgun (WGS) entry which is preliminary data.</text>
</comment>
<accession>A0AAV6YKS8</accession>
<keyword evidence="2" id="KW-1185">Reference proteome</keyword>
<proteinExistence type="predicted"/>
<evidence type="ECO:0000313" key="1">
    <source>
        <dbReference type="EMBL" id="KAG8534606.1"/>
    </source>
</evidence>
<gene>
    <name evidence="1" type="ORF">GDO81_019024</name>
</gene>
<dbReference type="AlphaFoldDB" id="A0AAV6YKS8"/>
<evidence type="ECO:0000313" key="2">
    <source>
        <dbReference type="Proteomes" id="UP000824782"/>
    </source>
</evidence>
<reference evidence="1" key="1">
    <citation type="thesis" date="2020" institute="ProQuest LLC" country="789 East Eisenhower Parkway, Ann Arbor, MI, USA">
        <title>Comparative Genomics and Chromosome Evolution.</title>
        <authorList>
            <person name="Mudd A.B."/>
        </authorList>
    </citation>
    <scope>NUCLEOTIDE SEQUENCE</scope>
    <source>
        <strain evidence="1">237g6f4</strain>
        <tissue evidence="1">Blood</tissue>
    </source>
</reference>
<dbReference type="Proteomes" id="UP000824782">
    <property type="component" value="Unassembled WGS sequence"/>
</dbReference>